<dbReference type="EMBL" id="GBXM01078577">
    <property type="protein sequence ID" value="JAH30000.1"/>
    <property type="molecule type" value="Transcribed_RNA"/>
</dbReference>
<reference evidence="1" key="2">
    <citation type="journal article" date="2015" name="Fish Shellfish Immunol.">
        <title>Early steps in the European eel (Anguilla anguilla)-Vibrio vulnificus interaction in the gills: Role of the RtxA13 toxin.</title>
        <authorList>
            <person name="Callol A."/>
            <person name="Pajuelo D."/>
            <person name="Ebbesson L."/>
            <person name="Teles M."/>
            <person name="MacKenzie S."/>
            <person name="Amaro C."/>
        </authorList>
    </citation>
    <scope>NUCLEOTIDE SEQUENCE</scope>
</reference>
<accession>A0A0E9RNK0</accession>
<protein>
    <submittedName>
        <fullName evidence="1">Uncharacterized protein</fullName>
    </submittedName>
</protein>
<name>A0A0E9RNK0_ANGAN</name>
<evidence type="ECO:0000313" key="1">
    <source>
        <dbReference type="EMBL" id="JAH30000.1"/>
    </source>
</evidence>
<proteinExistence type="predicted"/>
<organism evidence="1">
    <name type="scientific">Anguilla anguilla</name>
    <name type="common">European freshwater eel</name>
    <name type="synonym">Muraena anguilla</name>
    <dbReference type="NCBI Taxonomy" id="7936"/>
    <lineage>
        <taxon>Eukaryota</taxon>
        <taxon>Metazoa</taxon>
        <taxon>Chordata</taxon>
        <taxon>Craniata</taxon>
        <taxon>Vertebrata</taxon>
        <taxon>Euteleostomi</taxon>
        <taxon>Actinopterygii</taxon>
        <taxon>Neopterygii</taxon>
        <taxon>Teleostei</taxon>
        <taxon>Anguilliformes</taxon>
        <taxon>Anguillidae</taxon>
        <taxon>Anguilla</taxon>
    </lineage>
</organism>
<sequence length="29" mass="3406">MHASVVTCHDTPETTERYKNRVHCLALRH</sequence>
<reference evidence="1" key="1">
    <citation type="submission" date="2014-11" db="EMBL/GenBank/DDBJ databases">
        <authorList>
            <person name="Amaro Gonzalez C."/>
        </authorList>
    </citation>
    <scope>NUCLEOTIDE SEQUENCE</scope>
</reference>
<dbReference type="AlphaFoldDB" id="A0A0E9RNK0"/>